<dbReference type="Proteomes" id="UP000051184">
    <property type="component" value="Unassembled WGS sequence"/>
</dbReference>
<dbReference type="STRING" id="1715691.TA5113_02406"/>
<evidence type="ECO:0000259" key="2">
    <source>
        <dbReference type="PROSITE" id="PS50930"/>
    </source>
</evidence>
<keyword evidence="1" id="KW-0472">Membrane</keyword>
<dbReference type="AlphaFoldDB" id="A0A0P1IMT5"/>
<dbReference type="Gene3D" id="2.40.50.1020">
    <property type="entry name" value="LytTr DNA-binding domain"/>
    <property type="match status" value="1"/>
</dbReference>
<name>A0A0P1IMT5_9RHOB</name>
<reference evidence="4" key="1">
    <citation type="submission" date="2015-09" db="EMBL/GenBank/DDBJ databases">
        <authorList>
            <person name="Rodrigo-Torres Lidia"/>
            <person name="Arahal R.David."/>
        </authorList>
    </citation>
    <scope>NUCLEOTIDE SEQUENCE [LARGE SCALE GENOMIC DNA]</scope>
    <source>
        <strain evidence="4">CECT 5114</strain>
    </source>
</reference>
<feature type="domain" description="HTH LytTR-type" evidence="2">
    <location>
        <begin position="171"/>
        <end position="258"/>
    </location>
</feature>
<evidence type="ECO:0000256" key="1">
    <source>
        <dbReference type="SAM" id="Phobius"/>
    </source>
</evidence>
<feature type="transmembrane region" description="Helical" evidence="1">
    <location>
        <begin position="51"/>
        <end position="75"/>
    </location>
</feature>
<organism evidence="3 4">
    <name type="scientific">Cognatishimia activa</name>
    <dbReference type="NCBI Taxonomy" id="1715691"/>
    <lineage>
        <taxon>Bacteria</taxon>
        <taxon>Pseudomonadati</taxon>
        <taxon>Pseudomonadota</taxon>
        <taxon>Alphaproteobacteria</taxon>
        <taxon>Rhodobacterales</taxon>
        <taxon>Paracoccaceae</taxon>
        <taxon>Cognatishimia</taxon>
    </lineage>
</organism>
<protein>
    <submittedName>
        <fullName evidence="3">Response regulator of the LytR/AlgR family protein</fullName>
    </submittedName>
</protein>
<keyword evidence="4" id="KW-1185">Reference proteome</keyword>
<dbReference type="EMBL" id="CYUE01000006">
    <property type="protein sequence ID" value="CUK24969.1"/>
    <property type="molecule type" value="Genomic_DNA"/>
</dbReference>
<accession>A0A0P1IMT5</accession>
<sequence length="261" mass="28178">MEESPLHLAKRETQWSLRSRPVWAGLLAAGMILGVAGPFGTDEVLRLLPRLLYWCALTVLFYFVGSFSGTFLHAVLERWRMPHWPSVALAGAGAGTAIFALLVGINIALFSVSWEDRSGLVILGANVIGISMIVTAAIVYIKEAMPTASASQEPKPVEILNRLPFDKRGALYALSVSDHYVEVITANGAELVLMRLGDAIKEVGDTEGLQVHRSHWVAQAAIAAARRDGAKAILTLKDGREIPASRTYVPALKEAGVLPTK</sequence>
<feature type="transmembrane region" description="Helical" evidence="1">
    <location>
        <begin position="87"/>
        <end position="114"/>
    </location>
</feature>
<dbReference type="GO" id="GO:0003677">
    <property type="term" value="F:DNA binding"/>
    <property type="evidence" value="ECO:0007669"/>
    <property type="project" value="InterPro"/>
</dbReference>
<dbReference type="PROSITE" id="PS50930">
    <property type="entry name" value="HTH_LYTTR"/>
    <property type="match status" value="1"/>
</dbReference>
<gene>
    <name evidence="3" type="ORF">TA5114_00758</name>
</gene>
<dbReference type="InterPro" id="IPR007492">
    <property type="entry name" value="LytTR_DNA-bd_dom"/>
</dbReference>
<proteinExistence type="predicted"/>
<dbReference type="RefSeq" id="WP_058316724.1">
    <property type="nucleotide sequence ID" value="NZ_CYTO01000024.1"/>
</dbReference>
<evidence type="ECO:0000313" key="3">
    <source>
        <dbReference type="EMBL" id="CUK24969.1"/>
    </source>
</evidence>
<evidence type="ECO:0000313" key="4">
    <source>
        <dbReference type="Proteomes" id="UP000051184"/>
    </source>
</evidence>
<dbReference type="SMART" id="SM00850">
    <property type="entry name" value="LytTR"/>
    <property type="match status" value="1"/>
</dbReference>
<feature type="transmembrane region" description="Helical" evidence="1">
    <location>
        <begin position="120"/>
        <end position="141"/>
    </location>
</feature>
<keyword evidence="1" id="KW-1133">Transmembrane helix</keyword>
<dbReference type="OrthoDB" id="7028951at2"/>
<keyword evidence="1" id="KW-0812">Transmembrane</keyword>
<dbReference type="Pfam" id="PF04397">
    <property type="entry name" value="LytTR"/>
    <property type="match status" value="1"/>
</dbReference>
<feature type="transmembrane region" description="Helical" evidence="1">
    <location>
        <begin position="21"/>
        <end position="39"/>
    </location>
</feature>